<dbReference type="PATRIC" id="fig|1705409.3.peg.1664"/>
<feature type="transmembrane region" description="Helical" evidence="2">
    <location>
        <begin position="91"/>
        <end position="117"/>
    </location>
</feature>
<gene>
    <name evidence="3" type="ORF">AMQ22_01592</name>
</gene>
<feature type="transmembrane region" description="Helical" evidence="2">
    <location>
        <begin position="36"/>
        <end position="57"/>
    </location>
</feature>
<dbReference type="EMBL" id="LNGC01000089">
    <property type="protein sequence ID" value="KYC49696.1"/>
    <property type="molecule type" value="Genomic_DNA"/>
</dbReference>
<feature type="transmembrane region" description="Helical" evidence="2">
    <location>
        <begin position="148"/>
        <end position="169"/>
    </location>
</feature>
<dbReference type="Proteomes" id="UP000075398">
    <property type="component" value="Unassembled WGS sequence"/>
</dbReference>
<organism evidence="3 4">
    <name type="scientific">Candidatus Methanofastidiosum methylothiophilum</name>
    <dbReference type="NCBI Taxonomy" id="1705564"/>
    <lineage>
        <taxon>Archaea</taxon>
        <taxon>Methanobacteriati</taxon>
        <taxon>Methanobacteriota</taxon>
        <taxon>Stenosarchaea group</taxon>
        <taxon>Candidatus Methanofastidiosia</taxon>
        <taxon>Candidatus Methanofastidiosales</taxon>
        <taxon>Candidatus Methanofastidiosaceae</taxon>
        <taxon>Candidatus Methanofastidiosum</taxon>
    </lineage>
</organism>
<keyword evidence="2" id="KW-1133">Transmembrane helix</keyword>
<reference evidence="3 4" key="1">
    <citation type="journal article" date="2016" name="ISME J.">
        <title>Chasing the elusive Euryarchaeota class WSA2: genomes reveal a uniquely fastidious methyl-reducing methanogen.</title>
        <authorList>
            <person name="Nobu M.K."/>
            <person name="Narihiro T."/>
            <person name="Kuroda K."/>
            <person name="Mei R."/>
            <person name="Liu W.T."/>
        </authorList>
    </citation>
    <scope>NUCLEOTIDE SEQUENCE [LARGE SCALE GENOMIC DNA]</scope>
    <source>
        <strain evidence="3">U1lsi0528_Bin055</strain>
    </source>
</reference>
<keyword evidence="2" id="KW-0812">Transmembrane</keyword>
<keyword evidence="2" id="KW-0472">Membrane</keyword>
<feature type="compositionally biased region" description="Low complexity" evidence="1">
    <location>
        <begin position="189"/>
        <end position="208"/>
    </location>
</feature>
<feature type="region of interest" description="Disordered" evidence="1">
    <location>
        <begin position="189"/>
        <end position="209"/>
    </location>
</feature>
<proteinExistence type="predicted"/>
<evidence type="ECO:0000313" key="4">
    <source>
        <dbReference type="Proteomes" id="UP000075398"/>
    </source>
</evidence>
<dbReference type="AlphaFoldDB" id="A0A150IXF8"/>
<feature type="transmembrane region" description="Helical" evidence="2">
    <location>
        <begin position="124"/>
        <end position="142"/>
    </location>
</feature>
<evidence type="ECO:0000313" key="3">
    <source>
        <dbReference type="EMBL" id="KYC49696.1"/>
    </source>
</evidence>
<evidence type="ECO:0008006" key="5">
    <source>
        <dbReference type="Google" id="ProtNLM"/>
    </source>
</evidence>
<sequence length="234" mass="25242">MKLIILIYQENNRTKGTNGKVYKIEIKVICMDKSRIISLFGGIILIVAAFLPFFYFIDGWYSIFEITYAVLMNFTNNSVMQNFLLQVNPSYGMAAMILALIVAGFLLLTIGGLLAIFKKAGGSIAGPGGMIVLTIAGFLYAGSMLLGFIGIGFYLGWLGAIICIIGGAISPDKDKSKINVSVNQQQNVTTTGTPLGSNQSSENLKSSSGTKFCNQCGYQNKKDTSFCVNCGNKI</sequence>
<name>A0A150IXF8_9EURY</name>
<evidence type="ECO:0000256" key="1">
    <source>
        <dbReference type="SAM" id="MobiDB-lite"/>
    </source>
</evidence>
<comment type="caution">
    <text evidence="3">The sequence shown here is derived from an EMBL/GenBank/DDBJ whole genome shotgun (WGS) entry which is preliminary data.</text>
</comment>
<accession>A0A150IXF8</accession>
<evidence type="ECO:0000256" key="2">
    <source>
        <dbReference type="SAM" id="Phobius"/>
    </source>
</evidence>
<protein>
    <recommendedName>
        <fullName evidence="5">Zinc-ribbon domain-containing protein</fullName>
    </recommendedName>
</protein>